<evidence type="ECO:0000313" key="2">
    <source>
        <dbReference type="Proteomes" id="UP000287033"/>
    </source>
</evidence>
<reference evidence="1 2" key="1">
    <citation type="journal article" date="2018" name="Nat. Ecol. Evol.">
        <title>Shark genomes provide insights into elasmobranch evolution and the origin of vertebrates.</title>
        <authorList>
            <person name="Hara Y"/>
            <person name="Yamaguchi K"/>
            <person name="Onimaru K"/>
            <person name="Kadota M"/>
            <person name="Koyanagi M"/>
            <person name="Keeley SD"/>
            <person name="Tatsumi K"/>
            <person name="Tanaka K"/>
            <person name="Motone F"/>
            <person name="Kageyama Y"/>
            <person name="Nozu R"/>
            <person name="Adachi N"/>
            <person name="Nishimura O"/>
            <person name="Nakagawa R"/>
            <person name="Tanegashima C"/>
            <person name="Kiyatake I"/>
            <person name="Matsumoto R"/>
            <person name="Murakumo K"/>
            <person name="Nishida K"/>
            <person name="Terakita A"/>
            <person name="Kuratani S"/>
            <person name="Sato K"/>
            <person name="Hyodo S Kuraku.S."/>
        </authorList>
    </citation>
    <scope>NUCLEOTIDE SEQUENCE [LARGE SCALE GENOMIC DNA]</scope>
</reference>
<dbReference type="AlphaFoldDB" id="A0A401SDY6"/>
<dbReference type="Proteomes" id="UP000287033">
    <property type="component" value="Unassembled WGS sequence"/>
</dbReference>
<organism evidence="1 2">
    <name type="scientific">Chiloscyllium punctatum</name>
    <name type="common">Brownbanded bambooshark</name>
    <name type="synonym">Hemiscyllium punctatum</name>
    <dbReference type="NCBI Taxonomy" id="137246"/>
    <lineage>
        <taxon>Eukaryota</taxon>
        <taxon>Metazoa</taxon>
        <taxon>Chordata</taxon>
        <taxon>Craniata</taxon>
        <taxon>Vertebrata</taxon>
        <taxon>Chondrichthyes</taxon>
        <taxon>Elasmobranchii</taxon>
        <taxon>Galeomorphii</taxon>
        <taxon>Galeoidea</taxon>
        <taxon>Orectolobiformes</taxon>
        <taxon>Hemiscylliidae</taxon>
        <taxon>Chiloscyllium</taxon>
    </lineage>
</organism>
<name>A0A401SDY6_CHIPU</name>
<sequence>MGLGESPYCETVCLTVNLARGTVRREREISIECRLGPGDGTMVIQRNVNMIKTNFKKISTLDGMSLLNASS</sequence>
<accession>A0A401SDY6</accession>
<comment type="caution">
    <text evidence="1">The sequence shown here is derived from an EMBL/GenBank/DDBJ whole genome shotgun (WGS) entry which is preliminary data.</text>
</comment>
<evidence type="ECO:0000313" key="1">
    <source>
        <dbReference type="EMBL" id="GCC28563.1"/>
    </source>
</evidence>
<keyword evidence="2" id="KW-1185">Reference proteome</keyword>
<gene>
    <name evidence="1" type="ORF">chiPu_0006994</name>
</gene>
<proteinExistence type="predicted"/>
<protein>
    <submittedName>
        <fullName evidence="1">Uncharacterized protein</fullName>
    </submittedName>
</protein>
<dbReference type="EMBL" id="BEZZ01000212">
    <property type="protein sequence ID" value="GCC28563.1"/>
    <property type="molecule type" value="Genomic_DNA"/>
</dbReference>